<organism evidence="1 2">
    <name type="scientific">Jimgerdemannia flammicorona</name>
    <dbReference type="NCBI Taxonomy" id="994334"/>
    <lineage>
        <taxon>Eukaryota</taxon>
        <taxon>Fungi</taxon>
        <taxon>Fungi incertae sedis</taxon>
        <taxon>Mucoromycota</taxon>
        <taxon>Mucoromycotina</taxon>
        <taxon>Endogonomycetes</taxon>
        <taxon>Endogonales</taxon>
        <taxon>Endogonaceae</taxon>
        <taxon>Jimgerdemannia</taxon>
    </lineage>
</organism>
<dbReference type="EMBL" id="RBNJ01001614">
    <property type="protein sequence ID" value="RUS32978.1"/>
    <property type="molecule type" value="Genomic_DNA"/>
</dbReference>
<sequence length="64" mass="7388">MEGRFAWSGLQQPTGREIFTKPVLSYQPCMSTERERRQLPAKFGGFSVLDVAINTWRPERISDD</sequence>
<comment type="caution">
    <text evidence="1">The sequence shown here is derived from an EMBL/GenBank/DDBJ whole genome shotgun (WGS) entry which is preliminary data.</text>
</comment>
<evidence type="ECO:0000313" key="1">
    <source>
        <dbReference type="EMBL" id="RUS32978.1"/>
    </source>
</evidence>
<proteinExistence type="predicted"/>
<gene>
    <name evidence="1" type="ORF">BC938DRAFT_473629</name>
</gene>
<protein>
    <submittedName>
        <fullName evidence="1">Uncharacterized protein</fullName>
    </submittedName>
</protein>
<name>A0A433QT96_9FUNG</name>
<keyword evidence="2" id="KW-1185">Reference proteome</keyword>
<evidence type="ECO:0000313" key="2">
    <source>
        <dbReference type="Proteomes" id="UP000274822"/>
    </source>
</evidence>
<reference evidence="1 2" key="1">
    <citation type="journal article" date="2018" name="New Phytol.">
        <title>Phylogenomics of Endogonaceae and evolution of mycorrhizas within Mucoromycota.</title>
        <authorList>
            <person name="Chang Y."/>
            <person name="Desiro A."/>
            <person name="Na H."/>
            <person name="Sandor L."/>
            <person name="Lipzen A."/>
            <person name="Clum A."/>
            <person name="Barry K."/>
            <person name="Grigoriev I.V."/>
            <person name="Martin F.M."/>
            <person name="Stajich J.E."/>
            <person name="Smith M.E."/>
            <person name="Bonito G."/>
            <person name="Spatafora J.W."/>
        </authorList>
    </citation>
    <scope>NUCLEOTIDE SEQUENCE [LARGE SCALE GENOMIC DNA]</scope>
    <source>
        <strain evidence="1 2">AD002</strain>
    </source>
</reference>
<dbReference type="Proteomes" id="UP000274822">
    <property type="component" value="Unassembled WGS sequence"/>
</dbReference>
<accession>A0A433QT96</accession>
<dbReference type="AlphaFoldDB" id="A0A433QT96"/>